<reference evidence="2 3" key="1">
    <citation type="journal article" date="2011" name="J. Bacteriol.">
        <title>Complete Genome Sequence of the Aerobic Marine Methanotroph Methylomonas methanica MC09.</title>
        <authorList>
            <person name="Boden R."/>
            <person name="Cunliffe M."/>
            <person name="Scanlan J."/>
            <person name="Moussard H."/>
            <person name="Kits K.D."/>
            <person name="Klotz M.G."/>
            <person name="Jetten M.S."/>
            <person name="Vuilleumier S."/>
            <person name="Han J."/>
            <person name="Peters L."/>
            <person name="Mikhailova N."/>
            <person name="Teshima H."/>
            <person name="Tapia R."/>
            <person name="Kyrpides N."/>
            <person name="Ivanova N."/>
            <person name="Pagani I."/>
            <person name="Cheng J.F."/>
            <person name="Goodwin L."/>
            <person name="Han C."/>
            <person name="Hauser L."/>
            <person name="Land M.L."/>
            <person name="Lapidus A."/>
            <person name="Lucas S."/>
            <person name="Pitluck S."/>
            <person name="Woyke T."/>
            <person name="Stein L."/>
            <person name="Murrell J.C."/>
        </authorList>
    </citation>
    <scope>NUCLEOTIDE SEQUENCE [LARGE SCALE GENOMIC DNA]</scope>
    <source>
        <strain evidence="2 3">MC09</strain>
    </source>
</reference>
<dbReference type="eggNOG" id="ENOG5032SIM">
    <property type="taxonomic scope" value="Bacteria"/>
</dbReference>
<accession>G0A0T1</accession>
<feature type="chain" id="PRO_5003396293" description="Cytochrome c" evidence="1">
    <location>
        <begin position="23"/>
        <end position="161"/>
    </location>
</feature>
<evidence type="ECO:0000256" key="1">
    <source>
        <dbReference type="SAM" id="SignalP"/>
    </source>
</evidence>
<evidence type="ECO:0000313" key="2">
    <source>
        <dbReference type="EMBL" id="AEG00016.1"/>
    </source>
</evidence>
<dbReference type="EMBL" id="CP002738">
    <property type="protein sequence ID" value="AEG00016.1"/>
    <property type="molecule type" value="Genomic_DNA"/>
</dbReference>
<feature type="signal peptide" evidence="1">
    <location>
        <begin position="1"/>
        <end position="22"/>
    </location>
</feature>
<keyword evidence="1" id="KW-0732">Signal</keyword>
<dbReference type="AlphaFoldDB" id="G0A0T1"/>
<organism evidence="2 3">
    <name type="scientific">Methylomonas methanica (strain DSM 25384 / MC09)</name>
    <dbReference type="NCBI Taxonomy" id="857087"/>
    <lineage>
        <taxon>Bacteria</taxon>
        <taxon>Pseudomonadati</taxon>
        <taxon>Pseudomonadota</taxon>
        <taxon>Gammaproteobacteria</taxon>
        <taxon>Methylococcales</taxon>
        <taxon>Methylococcaceae</taxon>
        <taxon>Methylomonas</taxon>
    </lineage>
</organism>
<reference evidence="3" key="3">
    <citation type="submission" date="2011-05" db="EMBL/GenBank/DDBJ databases">
        <title>Complete sequence of Methylomonas methanica MC09.</title>
        <authorList>
            <consortium name="US DOE Joint Genome Institute"/>
            <person name="Lucas S."/>
            <person name="Han J."/>
            <person name="Lapidus A."/>
            <person name="Cheng J.-F."/>
            <person name="Goodwin L."/>
            <person name="Pitluck S."/>
            <person name="Peters L."/>
            <person name="Mikhailova N."/>
            <person name="Teshima H."/>
            <person name="Han C."/>
            <person name="Tapia R."/>
            <person name="Land M."/>
            <person name="Hauser L."/>
            <person name="Kyrpides N."/>
            <person name="Ivanova N."/>
            <person name="Pagani I."/>
            <person name="Stein L."/>
            <person name="Woyke T."/>
        </authorList>
    </citation>
    <scope>NUCLEOTIDE SEQUENCE [LARGE SCALE GENOMIC DNA]</scope>
    <source>
        <strain evidence="3">MC09</strain>
    </source>
</reference>
<name>G0A0T1_METMM</name>
<sequence>MKLKVIKFGLALATASLLTACAGHQSAEQAHTHFTPGLGEIMAQSAARHAKLWFAGQALNWELAAYEVDELHEGFEDAANYHRTHKQIKQTIPELIAQHMDQPLADIERAIKDKNLQAFVRHYDDLTVACNACHQVTDFGFNRVTRPAFNPFANQAFGLSN</sequence>
<dbReference type="KEGG" id="mmt:Metme_1597"/>
<dbReference type="STRING" id="857087.Metme_1597"/>
<dbReference type="Proteomes" id="UP000008888">
    <property type="component" value="Chromosome"/>
</dbReference>
<gene>
    <name evidence="2" type="ordered locus">Metme_1597</name>
</gene>
<keyword evidence="3" id="KW-1185">Reference proteome</keyword>
<evidence type="ECO:0000313" key="3">
    <source>
        <dbReference type="Proteomes" id="UP000008888"/>
    </source>
</evidence>
<dbReference type="HOGENOM" id="CLU_137340_0_0_6"/>
<reference key="2">
    <citation type="submission" date="2011-05" db="EMBL/GenBank/DDBJ databases">
        <title>Complete genome sequence of the aerobic marine methanotroph Methylomonas methanica MC09.</title>
        <authorList>
            <person name="Boden R."/>
            <person name="Cunliffe M."/>
            <person name="Scanlan J."/>
            <person name="Moussard H."/>
            <person name="Kits K.D."/>
            <person name="Klotz M."/>
            <person name="Jetten M."/>
            <person name="Vuilleumier S."/>
            <person name="Han J."/>
            <person name="Peters L."/>
            <person name="Mikhailova N."/>
            <person name="Teshima H."/>
            <person name="Tapia R."/>
            <person name="Kyrpides N."/>
            <person name="Ivanova N."/>
            <person name="Pagani I."/>
            <person name="Cheng J.-F."/>
            <person name="Goodwin L."/>
            <person name="Han C."/>
            <person name="Hauser L."/>
            <person name="Land M."/>
            <person name="Lapidus A."/>
            <person name="Lucas S."/>
            <person name="Pitluck S."/>
            <person name="Woyke T."/>
            <person name="Stein L.Y."/>
            <person name="Murrell C."/>
        </authorList>
    </citation>
    <scope>NUCLEOTIDE SEQUENCE</scope>
    <source>
        <strain>MC09</strain>
    </source>
</reference>
<proteinExistence type="predicted"/>
<evidence type="ECO:0008006" key="4">
    <source>
        <dbReference type="Google" id="ProtNLM"/>
    </source>
</evidence>
<protein>
    <recommendedName>
        <fullName evidence="4">Cytochrome c</fullName>
    </recommendedName>
</protein>
<dbReference type="RefSeq" id="WP_013818269.1">
    <property type="nucleotide sequence ID" value="NC_015572.1"/>
</dbReference>
<dbReference type="PROSITE" id="PS51257">
    <property type="entry name" value="PROKAR_LIPOPROTEIN"/>
    <property type="match status" value="1"/>
</dbReference>